<dbReference type="PANTHER" id="PTHR39153">
    <property type="entry name" value="AGR244WP"/>
    <property type="match status" value="1"/>
</dbReference>
<dbReference type="RefSeq" id="XP_033460203.1">
    <property type="nucleotide sequence ID" value="XM_033604913.1"/>
</dbReference>
<reference evidence="4" key="1">
    <citation type="submission" date="2020-01" db="EMBL/GenBank/DDBJ databases">
        <authorList>
            <consortium name="DOE Joint Genome Institute"/>
            <person name="Haridas S."/>
            <person name="Albert R."/>
            <person name="Binder M."/>
            <person name="Bloem J."/>
            <person name="Labutti K."/>
            <person name="Salamov A."/>
            <person name="Andreopoulos B."/>
            <person name="Baker S.E."/>
            <person name="Barry K."/>
            <person name="Bills G."/>
            <person name="Bluhm B.H."/>
            <person name="Cannon C."/>
            <person name="Castanera R."/>
            <person name="Culley D.E."/>
            <person name="Daum C."/>
            <person name="Ezra D."/>
            <person name="Gonzalez J.B."/>
            <person name="Henrissat B."/>
            <person name="Kuo A."/>
            <person name="Liang C."/>
            <person name="Lipzen A."/>
            <person name="Lutzoni F."/>
            <person name="Magnuson J."/>
            <person name="Mondo S."/>
            <person name="Nolan M."/>
            <person name="Ohm R."/>
            <person name="Pangilinan J."/>
            <person name="Park H.-J."/>
            <person name="Ramirez L."/>
            <person name="Alfaro M."/>
            <person name="Sun H."/>
            <person name="Tritt A."/>
            <person name="Yoshinaga Y."/>
            <person name="Zwiers L.-H."/>
            <person name="Turgeon B.G."/>
            <person name="Goodwin S.B."/>
            <person name="Spatafora J.W."/>
            <person name="Crous P.W."/>
            <person name="Grigoriev I.V."/>
        </authorList>
    </citation>
    <scope>NUCLEOTIDE SEQUENCE</scope>
    <source>
        <strain evidence="4">CBS 342.82</strain>
    </source>
</reference>
<name>A0A6J3M8K9_9PEZI</name>
<keyword evidence="2" id="KW-1133">Transmembrane helix</keyword>
<reference evidence="4" key="2">
    <citation type="submission" date="2020-04" db="EMBL/GenBank/DDBJ databases">
        <authorList>
            <consortium name="NCBI Genome Project"/>
        </authorList>
    </citation>
    <scope>NUCLEOTIDE SEQUENCE</scope>
    <source>
        <strain evidence="4">CBS 342.82</strain>
    </source>
</reference>
<dbReference type="Proteomes" id="UP000504637">
    <property type="component" value="Unplaced"/>
</dbReference>
<reference evidence="4" key="3">
    <citation type="submission" date="2025-08" db="UniProtKB">
        <authorList>
            <consortium name="RefSeq"/>
        </authorList>
    </citation>
    <scope>IDENTIFICATION</scope>
    <source>
        <strain evidence="4">CBS 342.82</strain>
    </source>
</reference>
<gene>
    <name evidence="4" type="ORF">K489DRAFT_380567</name>
</gene>
<evidence type="ECO:0008006" key="5">
    <source>
        <dbReference type="Google" id="ProtNLM"/>
    </source>
</evidence>
<evidence type="ECO:0000256" key="2">
    <source>
        <dbReference type="SAM" id="Phobius"/>
    </source>
</evidence>
<keyword evidence="2" id="KW-0812">Transmembrane</keyword>
<feature type="region of interest" description="Disordered" evidence="1">
    <location>
        <begin position="104"/>
        <end position="135"/>
    </location>
</feature>
<dbReference type="InterPro" id="IPR038882">
    <property type="entry name" value="Rcf3"/>
</dbReference>
<keyword evidence="3" id="KW-1185">Reference proteome</keyword>
<sequence length="135" mass="15232">MRKNGSLTNDQEVNYAANVAARGAVVGAAKWGIFSLVAGGVAWNYSPLFRNLTFQFKVFLGMSFMVLGSMMEADKRLREHEILVRNQKKILRDAEVWRRYEEDYQAQASASSREGRGRGGGAEKGRIDQSIRREE</sequence>
<organism evidence="4">
    <name type="scientific">Dissoconium aciculare CBS 342.82</name>
    <dbReference type="NCBI Taxonomy" id="1314786"/>
    <lineage>
        <taxon>Eukaryota</taxon>
        <taxon>Fungi</taxon>
        <taxon>Dikarya</taxon>
        <taxon>Ascomycota</taxon>
        <taxon>Pezizomycotina</taxon>
        <taxon>Dothideomycetes</taxon>
        <taxon>Dothideomycetidae</taxon>
        <taxon>Mycosphaerellales</taxon>
        <taxon>Dissoconiaceae</taxon>
        <taxon>Dissoconium</taxon>
    </lineage>
</organism>
<dbReference type="AlphaFoldDB" id="A0A6J3M8K9"/>
<evidence type="ECO:0000256" key="1">
    <source>
        <dbReference type="SAM" id="MobiDB-lite"/>
    </source>
</evidence>
<evidence type="ECO:0000313" key="4">
    <source>
        <dbReference type="RefSeq" id="XP_033460203.1"/>
    </source>
</evidence>
<dbReference type="OrthoDB" id="3979469at2759"/>
<proteinExistence type="predicted"/>
<keyword evidence="2" id="KW-0472">Membrane</keyword>
<dbReference type="GeneID" id="54362713"/>
<evidence type="ECO:0000313" key="3">
    <source>
        <dbReference type="Proteomes" id="UP000504637"/>
    </source>
</evidence>
<protein>
    <recommendedName>
        <fullName evidence="5">Imidazoleglycerol-phosphate dehydratase</fullName>
    </recommendedName>
</protein>
<feature type="transmembrane region" description="Helical" evidence="2">
    <location>
        <begin position="52"/>
        <end position="71"/>
    </location>
</feature>
<accession>A0A6J3M8K9</accession>
<feature type="compositionally biased region" description="Basic and acidic residues" evidence="1">
    <location>
        <begin position="113"/>
        <end position="135"/>
    </location>
</feature>
<feature type="transmembrane region" description="Helical" evidence="2">
    <location>
        <begin position="21"/>
        <end position="46"/>
    </location>
</feature>
<dbReference type="PANTHER" id="PTHR39153:SF1">
    <property type="entry name" value="AGR244WP"/>
    <property type="match status" value="1"/>
</dbReference>